<feature type="region of interest" description="Disordered" evidence="3">
    <location>
        <begin position="329"/>
        <end position="348"/>
    </location>
</feature>
<dbReference type="EMBL" id="FMWP01000117">
    <property type="protein sequence ID" value="SDA01949.1"/>
    <property type="molecule type" value="Genomic_DNA"/>
</dbReference>
<feature type="region of interest" description="Disordered" evidence="3">
    <location>
        <begin position="391"/>
        <end position="412"/>
    </location>
</feature>
<feature type="region of interest" description="Disordered" evidence="3">
    <location>
        <begin position="996"/>
        <end position="1018"/>
    </location>
</feature>
<sequence>MQALLASPSTRYDSPNSSFDSNSSSSNSSNASLGLPPLSSPFEFNDRPGIVGGRFGTGKRFGDSPLKRVAIVVEGDESFSDSEEEEEEEASPSRPAASALDSFGIRPPQESSPSSESNSLTSTLPPPAWMTDELDEEWVAQPDSEEDETSSDEEDDPQQQSMSLCSVASPTSAAFITTSSFSPETSKKASPTSTRKNAQEPEEEQHDLSPFTSSASASMAMNKYASLNQPKVPSSLRHGFTTHSNTSGSLNGDTSHPDLSEHPATYGGVGTFDSNPTSTDSDAGSCVVRSENDRPTRGGAFYRPSQLQAAVRALKGVKSAGLGAKLVEETDGDEADNETPLAGTPMRNGIGNSDGFGLMKLFEPPSPPSEFLWLRIFHRFQETNARPLAATTPTQTSKAPAPSIQSFTFTPPPLERTSYKSLVSPAYTTTTSGSATPMPKSRRKPVPTLRTGNDFDATPPSNAQGGGMMQAPALEIKDRVLRSQATTTMASTSTGTASTSGIASPPLTALPSSTYATEEEGISILHESEPPPALISDTSTSSSKTPPKVGQENFSPFPLTPAPQADEPETPPKSTQNQVAGTPRSAVKLFEFHYDTYTRDHLAALVEEIDRSTGNARYGSSSSSHPTSSSKEGSVWVDLLPRTKSTHEDGEEDVEENQRSNKRIRLSPKWSFAEDDGVQRSTRGRRITSVGSLSRHPRVKDKVVEQVSPSATRSQVTKERLDQANSLLDRIRAKAAAASGRKTNDDQLACEGDQVDQIIVPGSPRPVTVDSPLPKLAAAASALIRHALSGDSLSASSRSNLGHGRRPSLAQSVLTVTNLAASSAAPSVAHLASNEGSVAPSPNSRRHFATTPIRSSNGNISSKRKTSALGERFAPNSSIRVTSLDSNGDSKDPGAATDEEKQSSRGSTASSMTCATSGSGATNDTRSTRGGKGHSRQSTLTTIGPQDVGALLGLKNSPGTGRSSRMVFDQVHQRWIKTPRALIVKKGESMISGSSTVVAEENGSGDASGSTEDDPFRDFESTRASIDIRDEFNKSLVSAAKEQGPPGLSGLGITAETPKIEEPRRITDDDVGSPLDACYFEVAPIEQRIEDEEGTSPLPEWGTPQVEQEREEEQVQLRPMQQSPETFAQPAVSVVASSAPSPAIVPVPSFPIPTTPRGTHAKPQLPRSALKNAVARSHSDPGLHATPRLASGSSADRQLKVSRSVSFSDGKAEGKIEGLVAVSIEELERMRMKNVGGVLSAGGSRLKFQMSTISDGSVSNHAESVDGLVGEPGSLAMEGFDEEAPSANASVSSPSIRVLTRSKSCQDRVIDLDLAGKSFAGDPVSCRVGHPLTQDAPTTAVSEVPNGTPLPLIQSTVSETSLTTSSHSTSRTFRRTTAPDATFLTECSFGVSADRMVQYITDVEPFEPDWEAVTSIDLSGKKIESLVRLKEFLPGLDEINVNENQIAFLTGAPATLRTLLVASNKLSGLTCFQHLLNLESIDVSHNQIDSVHQFACLKHLRELKADDNLVMDLEGLFGLDGLQKLSLRGNRVEVVDTTRSKWTRLETLDLSRNAVSSFVGLERLGSLVSLNLDENKLNSIGATSPMPSLRVLRISANPLVKINVSFAPRLRTLLMDSAKLDPIGGLEKLGRLENLSLRDQDADQQVLWLSPTSLRDIKRLYLSSNPSSLPLSLLSPSSQLGAPSPTFFNLIYLELSYCQLTQLPPTLSSTIPNIRALDLSHNPLTSLDGLHGLARLTKLTAVGARLERVKELAEVLRTLPELQSLDLRMNPLTLSFYPTFTTTTPTTTRSPPFDLEWCKTDQHHRRTLSDEWYFRRLSYRSILLSLIPSLAWFDGSLVKEKERKRLLGVVKELTKSGLRE</sequence>
<dbReference type="SMART" id="SM00369">
    <property type="entry name" value="LRR_TYP"/>
    <property type="match status" value="7"/>
</dbReference>
<accession>A0A2X0L8J6</accession>
<organism evidence="4 5">
    <name type="scientific">Microbotryum saponariae</name>
    <dbReference type="NCBI Taxonomy" id="289078"/>
    <lineage>
        <taxon>Eukaryota</taxon>
        <taxon>Fungi</taxon>
        <taxon>Dikarya</taxon>
        <taxon>Basidiomycota</taxon>
        <taxon>Pucciniomycotina</taxon>
        <taxon>Microbotryomycetes</taxon>
        <taxon>Microbotryales</taxon>
        <taxon>Microbotryaceae</taxon>
        <taxon>Microbotryum</taxon>
    </lineage>
</organism>
<evidence type="ECO:0000256" key="3">
    <source>
        <dbReference type="SAM" id="MobiDB-lite"/>
    </source>
</evidence>
<feature type="region of interest" description="Disordered" evidence="3">
    <location>
        <begin position="1092"/>
        <end position="1116"/>
    </location>
</feature>
<feature type="region of interest" description="Disordered" evidence="3">
    <location>
        <begin position="614"/>
        <end position="699"/>
    </location>
</feature>
<feature type="compositionally biased region" description="Acidic residues" evidence="3">
    <location>
        <begin position="74"/>
        <end position="90"/>
    </location>
</feature>
<feature type="compositionally biased region" description="Polar residues" evidence="3">
    <location>
        <begin position="241"/>
        <end position="254"/>
    </location>
</feature>
<dbReference type="PANTHER" id="PTHR47566:SF1">
    <property type="entry name" value="PROTEIN NUD1"/>
    <property type="match status" value="1"/>
</dbReference>
<dbReference type="InterPro" id="IPR001611">
    <property type="entry name" value="Leu-rich_rpt"/>
</dbReference>
<feature type="compositionally biased region" description="Low complexity" evidence="3">
    <location>
        <begin position="168"/>
        <end position="183"/>
    </location>
</feature>
<dbReference type="Proteomes" id="UP000249723">
    <property type="component" value="Unassembled WGS sequence"/>
</dbReference>
<feature type="compositionally biased region" description="Acidic residues" evidence="3">
    <location>
        <begin position="132"/>
        <end position="157"/>
    </location>
</feature>
<dbReference type="GO" id="GO:0061499">
    <property type="term" value="C:outer plaque of mitotic spindle pole body"/>
    <property type="evidence" value="ECO:0007669"/>
    <property type="project" value="TreeGrafter"/>
</dbReference>
<feature type="compositionally biased region" description="Polar residues" evidence="3">
    <location>
        <begin position="852"/>
        <end position="861"/>
    </location>
</feature>
<dbReference type="InterPro" id="IPR032675">
    <property type="entry name" value="LRR_dom_sf"/>
</dbReference>
<dbReference type="GO" id="GO:1902412">
    <property type="term" value="P:regulation of mitotic cytokinesis"/>
    <property type="evidence" value="ECO:0007669"/>
    <property type="project" value="TreeGrafter"/>
</dbReference>
<feature type="compositionally biased region" description="Polar residues" evidence="3">
    <location>
        <begin position="875"/>
        <end position="887"/>
    </location>
</feature>
<protein>
    <submittedName>
        <fullName evidence="4">BZ3500_MvSof-1268-A1-R1_Chr10-2g03024 protein</fullName>
    </submittedName>
</protein>
<feature type="region of interest" description="Disordered" evidence="3">
    <location>
        <begin position="1148"/>
        <end position="1198"/>
    </location>
</feature>
<feature type="region of interest" description="Disordered" evidence="3">
    <location>
        <begin position="1"/>
        <end position="268"/>
    </location>
</feature>
<keyword evidence="2" id="KW-0677">Repeat</keyword>
<dbReference type="STRING" id="289078.A0A2X0L8J6"/>
<dbReference type="PANTHER" id="PTHR47566">
    <property type="match status" value="1"/>
</dbReference>
<feature type="region of interest" description="Disordered" evidence="3">
    <location>
        <begin position="428"/>
        <end position="468"/>
    </location>
</feature>
<dbReference type="SMART" id="SM00365">
    <property type="entry name" value="LRR_SD22"/>
    <property type="match status" value="4"/>
</dbReference>
<feature type="compositionally biased region" description="Low complexity" evidence="3">
    <location>
        <begin position="487"/>
        <end position="504"/>
    </location>
</feature>
<feature type="compositionally biased region" description="Polar residues" evidence="3">
    <location>
        <begin position="834"/>
        <end position="843"/>
    </location>
</feature>
<keyword evidence="5" id="KW-1185">Reference proteome</keyword>
<evidence type="ECO:0000256" key="1">
    <source>
        <dbReference type="ARBA" id="ARBA00022614"/>
    </source>
</evidence>
<name>A0A2X0L8J6_9BASI</name>
<dbReference type="PROSITE" id="PS51450">
    <property type="entry name" value="LRR"/>
    <property type="match status" value="4"/>
</dbReference>
<feature type="compositionally biased region" description="Low complexity" evidence="3">
    <location>
        <begin position="620"/>
        <end position="634"/>
    </location>
</feature>
<dbReference type="GO" id="GO:0031028">
    <property type="term" value="P:septation initiation signaling"/>
    <property type="evidence" value="ECO:0007669"/>
    <property type="project" value="TreeGrafter"/>
</dbReference>
<dbReference type="InterPro" id="IPR003591">
    <property type="entry name" value="Leu-rich_rpt_typical-subtyp"/>
</dbReference>
<dbReference type="Gene3D" id="3.80.10.10">
    <property type="entry name" value="Ribonuclease Inhibitor"/>
    <property type="match status" value="2"/>
</dbReference>
<proteinExistence type="predicted"/>
<dbReference type="InterPro" id="IPR052574">
    <property type="entry name" value="CDIRP"/>
</dbReference>
<dbReference type="OrthoDB" id="7451790at2759"/>
<feature type="compositionally biased region" description="Polar residues" evidence="3">
    <location>
        <begin position="210"/>
        <end position="232"/>
    </location>
</feature>
<keyword evidence="1" id="KW-0433">Leucine-rich repeat</keyword>
<feature type="compositionally biased region" description="Low complexity" evidence="3">
    <location>
        <begin position="538"/>
        <end position="548"/>
    </location>
</feature>
<feature type="region of interest" description="Disordered" evidence="3">
    <location>
        <begin position="487"/>
        <end position="582"/>
    </location>
</feature>
<dbReference type="Pfam" id="PF13855">
    <property type="entry name" value="LRR_8"/>
    <property type="match status" value="3"/>
</dbReference>
<reference evidence="5" key="1">
    <citation type="submission" date="2016-10" db="EMBL/GenBank/DDBJ databases">
        <authorList>
            <person name="Jeantristanb JTB J.-T."/>
            <person name="Ricardo R."/>
        </authorList>
    </citation>
    <scope>NUCLEOTIDE SEQUENCE [LARGE SCALE GENOMIC DNA]</scope>
</reference>
<evidence type="ECO:0000256" key="2">
    <source>
        <dbReference type="ARBA" id="ARBA00022737"/>
    </source>
</evidence>
<feature type="region of interest" description="Disordered" evidence="3">
    <location>
        <begin position="1040"/>
        <end position="1059"/>
    </location>
</feature>
<feature type="compositionally biased region" description="Polar residues" evidence="3">
    <location>
        <begin position="904"/>
        <end position="925"/>
    </location>
</feature>
<feature type="compositionally biased region" description="Low complexity" evidence="3">
    <location>
        <begin position="92"/>
        <end position="123"/>
    </location>
</feature>
<feature type="compositionally biased region" description="Polar residues" evidence="3">
    <location>
        <begin position="391"/>
        <end position="409"/>
    </location>
</feature>
<evidence type="ECO:0000313" key="5">
    <source>
        <dbReference type="Proteomes" id="UP000249723"/>
    </source>
</evidence>
<feature type="compositionally biased region" description="Low complexity" evidence="3">
    <location>
        <begin position="14"/>
        <end position="41"/>
    </location>
</feature>
<gene>
    <name evidence="4" type="ORF">BZ3500_MVSOF-1268-A1-R1_CHR10-2G03024</name>
</gene>
<feature type="compositionally biased region" description="Basic and acidic residues" evidence="3">
    <location>
        <begin position="888"/>
        <end position="903"/>
    </location>
</feature>
<dbReference type="GO" id="GO:0035591">
    <property type="term" value="F:signaling adaptor activity"/>
    <property type="evidence" value="ECO:0007669"/>
    <property type="project" value="TreeGrafter"/>
</dbReference>
<dbReference type="SUPFAM" id="SSF52058">
    <property type="entry name" value="L domain-like"/>
    <property type="match status" value="1"/>
</dbReference>
<evidence type="ECO:0000313" key="4">
    <source>
        <dbReference type="EMBL" id="SDA01949.1"/>
    </source>
</evidence>
<feature type="region of interest" description="Disordered" evidence="3">
    <location>
        <begin position="833"/>
        <end position="963"/>
    </location>
</feature>